<evidence type="ECO:0000256" key="1">
    <source>
        <dbReference type="SAM" id="MobiDB-lite"/>
    </source>
</evidence>
<evidence type="ECO:0000256" key="2">
    <source>
        <dbReference type="SAM" id="Phobius"/>
    </source>
</evidence>
<feature type="transmembrane region" description="Helical" evidence="2">
    <location>
        <begin position="207"/>
        <end position="231"/>
    </location>
</feature>
<dbReference type="OrthoDB" id="3362246at2759"/>
<keyword evidence="2" id="KW-0472">Membrane</keyword>
<protein>
    <recommendedName>
        <fullName evidence="5">Mid2 domain-containing protein</fullName>
    </recommendedName>
</protein>
<feature type="compositionally biased region" description="Polar residues" evidence="1">
    <location>
        <begin position="284"/>
        <end position="307"/>
    </location>
</feature>
<feature type="compositionally biased region" description="Polar residues" evidence="1">
    <location>
        <begin position="323"/>
        <end position="333"/>
    </location>
</feature>
<evidence type="ECO:0008006" key="5">
    <source>
        <dbReference type="Google" id="ProtNLM"/>
    </source>
</evidence>
<feature type="compositionally biased region" description="Polar residues" evidence="1">
    <location>
        <begin position="345"/>
        <end position="370"/>
    </location>
</feature>
<dbReference type="Proteomes" id="UP000256964">
    <property type="component" value="Unassembled WGS sequence"/>
</dbReference>
<name>A0A371DIK1_9APHY</name>
<dbReference type="EMBL" id="KZ857391">
    <property type="protein sequence ID" value="RDX52346.1"/>
    <property type="molecule type" value="Genomic_DNA"/>
</dbReference>
<reference evidence="3 4" key="1">
    <citation type="journal article" date="2018" name="Biotechnol. Biofuels">
        <title>Integrative visual omics of the white-rot fungus Polyporus brumalis exposes the biotechnological potential of its oxidative enzymes for delignifying raw plant biomass.</title>
        <authorList>
            <person name="Miyauchi S."/>
            <person name="Rancon A."/>
            <person name="Drula E."/>
            <person name="Hage H."/>
            <person name="Chaduli D."/>
            <person name="Favel A."/>
            <person name="Grisel S."/>
            <person name="Henrissat B."/>
            <person name="Herpoel-Gimbert I."/>
            <person name="Ruiz-Duenas F.J."/>
            <person name="Chevret D."/>
            <person name="Hainaut M."/>
            <person name="Lin J."/>
            <person name="Wang M."/>
            <person name="Pangilinan J."/>
            <person name="Lipzen A."/>
            <person name="Lesage-Meessen L."/>
            <person name="Navarro D."/>
            <person name="Riley R."/>
            <person name="Grigoriev I.V."/>
            <person name="Zhou S."/>
            <person name="Raouche S."/>
            <person name="Rosso M.N."/>
        </authorList>
    </citation>
    <scope>NUCLEOTIDE SEQUENCE [LARGE SCALE GENOMIC DNA]</scope>
    <source>
        <strain evidence="3 4">BRFM 1820</strain>
    </source>
</reference>
<keyword evidence="4" id="KW-1185">Reference proteome</keyword>
<organism evidence="3 4">
    <name type="scientific">Lentinus brumalis</name>
    <dbReference type="NCBI Taxonomy" id="2498619"/>
    <lineage>
        <taxon>Eukaryota</taxon>
        <taxon>Fungi</taxon>
        <taxon>Dikarya</taxon>
        <taxon>Basidiomycota</taxon>
        <taxon>Agaricomycotina</taxon>
        <taxon>Agaricomycetes</taxon>
        <taxon>Polyporales</taxon>
        <taxon>Polyporaceae</taxon>
        <taxon>Lentinus</taxon>
    </lineage>
</organism>
<accession>A0A371DIK1</accession>
<sequence>MVSMGIAGPTSTGTRRLLRCSMASSTARRRSRTVHQSREAGNTKSILLFSLIFCVILLVGGVRAQTPLVFNTPQNLTLCAPTNLTWSGGVPPYRLDIEPFSPDDGTQEASLDQRFINITVQWLIWTPNFTAGTDVQFNVIDSTESGLAGGHHLVRLGSDTSCLPGVSSSASISPSTVGTSSSTITTSTTLSPTPAVLATHHGLGPGAVAGIAIGVAIAAVFAIAVVVWCVLRRRRQARMFKDFDVDRSVVSPAFSDTTTAVMHENYTGAGICSTLASTDHLSKTFTDTGSSPTHSRFASYSGPSSPTLEIDPSLRPTPYLVPRSSSPGLTGSVSDLRRGRKSARDTVSGSTNVSSADLRSATPTQMSDTGSGAALPSPRTIRFVEADGGVRLAGGGVEELARGHENEAEDVTSDAGTSSLPPPYSPYQ</sequence>
<dbReference type="STRING" id="139420.A0A371DIK1"/>
<gene>
    <name evidence="3" type="ORF">OH76DRAFT_208789</name>
</gene>
<evidence type="ECO:0000313" key="3">
    <source>
        <dbReference type="EMBL" id="RDX52346.1"/>
    </source>
</evidence>
<feature type="region of interest" description="Disordered" evidence="1">
    <location>
        <begin position="284"/>
        <end position="379"/>
    </location>
</feature>
<keyword evidence="2" id="KW-0812">Transmembrane</keyword>
<proteinExistence type="predicted"/>
<dbReference type="AlphaFoldDB" id="A0A371DIK1"/>
<feature type="region of interest" description="Disordered" evidence="1">
    <location>
        <begin position="395"/>
        <end position="428"/>
    </location>
</feature>
<keyword evidence="2" id="KW-1133">Transmembrane helix</keyword>
<evidence type="ECO:0000313" key="4">
    <source>
        <dbReference type="Proteomes" id="UP000256964"/>
    </source>
</evidence>